<dbReference type="AlphaFoldDB" id="A0A8H3B8G1"/>
<evidence type="ECO:0000313" key="1">
    <source>
        <dbReference type="EMBL" id="CAE6450118.1"/>
    </source>
</evidence>
<evidence type="ECO:0000313" key="2">
    <source>
        <dbReference type="Proteomes" id="UP000663850"/>
    </source>
</evidence>
<proteinExistence type="predicted"/>
<comment type="caution">
    <text evidence="1">The sequence shown here is derived from an EMBL/GenBank/DDBJ whole genome shotgun (WGS) entry which is preliminary data.</text>
</comment>
<protein>
    <submittedName>
        <fullName evidence="1">Uncharacterized protein</fullName>
    </submittedName>
</protein>
<name>A0A8H3B8G1_9AGAM</name>
<reference evidence="1" key="1">
    <citation type="submission" date="2021-01" db="EMBL/GenBank/DDBJ databases">
        <authorList>
            <person name="Kaushik A."/>
        </authorList>
    </citation>
    <scope>NUCLEOTIDE SEQUENCE</scope>
    <source>
        <strain evidence="1">Type strain: AG8-Rh-89/</strain>
    </source>
</reference>
<sequence>MSHVRGGTLVSVRLTVQGSGYIDFTDLPLPSTAHDNSVLGYIDLNGGKTSYSVSLVKIKLVLEGENQFSFSLIDIPNSTEHITKGLIKPLVSVPAASASIFSSMIKQDHVPFPQPPGRGKSVETIRALGRQFFPFSECSFELAMAVYDSTTFSFIHLVLFSMFEYVTIWTSKGSGLLDLNSIAEAIFAMDWGQYNPQNPVYMKSFLMRPAKSKEEVLEKLKTVHQLLQQFSNISNQLLRAATMTMPRTPLLRTPLLYSGQPDLPQLRARRFGAQFLEFPGNTGPSNKSLEIELEQALATFLCPGSIITTKNAWSFGDTLDIAMYYNKGYILIAHPPRNPTSAGG</sequence>
<gene>
    <name evidence="1" type="ORF">RDB_LOCUS40631</name>
</gene>
<dbReference type="EMBL" id="CAJMWZ010002139">
    <property type="protein sequence ID" value="CAE6450118.1"/>
    <property type="molecule type" value="Genomic_DNA"/>
</dbReference>
<accession>A0A8H3B8G1</accession>
<organism evidence="1 2">
    <name type="scientific">Rhizoctonia solani</name>
    <dbReference type="NCBI Taxonomy" id="456999"/>
    <lineage>
        <taxon>Eukaryota</taxon>
        <taxon>Fungi</taxon>
        <taxon>Dikarya</taxon>
        <taxon>Basidiomycota</taxon>
        <taxon>Agaricomycotina</taxon>
        <taxon>Agaricomycetes</taxon>
        <taxon>Cantharellales</taxon>
        <taxon>Ceratobasidiaceae</taxon>
        <taxon>Rhizoctonia</taxon>
    </lineage>
</organism>
<dbReference type="Proteomes" id="UP000663850">
    <property type="component" value="Unassembled WGS sequence"/>
</dbReference>